<dbReference type="GO" id="GO:0097589">
    <property type="term" value="C:archaeal-type flagellum"/>
    <property type="evidence" value="ECO:0007669"/>
    <property type="project" value="UniProtKB-SubCell"/>
</dbReference>
<dbReference type="Pfam" id="PF04659">
    <property type="entry name" value="Arch_fla_DE"/>
    <property type="match status" value="1"/>
</dbReference>
<dbReference type="Proteomes" id="UP001596434">
    <property type="component" value="Unassembled WGS sequence"/>
</dbReference>
<dbReference type="GeneID" id="96952439"/>
<comment type="caution">
    <text evidence="5">The sequence shown here is derived from an EMBL/GenBank/DDBJ whole genome shotgun (WGS) entry which is preliminary data.</text>
</comment>
<evidence type="ECO:0000259" key="4">
    <source>
        <dbReference type="Pfam" id="PF04659"/>
    </source>
</evidence>
<keyword evidence="2" id="KW-0974">Archaeal flagellum</keyword>
<dbReference type="RefSeq" id="WP_379702354.1">
    <property type="nucleotide sequence ID" value="NZ_JBHTAT010000001.1"/>
</dbReference>
<feature type="compositionally biased region" description="Low complexity" evidence="3">
    <location>
        <begin position="15"/>
        <end position="25"/>
    </location>
</feature>
<evidence type="ECO:0000256" key="1">
    <source>
        <dbReference type="ARBA" id="ARBA00004618"/>
    </source>
</evidence>
<dbReference type="InterPro" id="IPR006752">
    <property type="entry name" value="Arch_fla_DE"/>
</dbReference>
<dbReference type="PANTHER" id="PTHR40698:SF1">
    <property type="entry name" value="FLAGELLA-RELATED PROTEIN D-RELATED"/>
    <property type="match status" value="1"/>
</dbReference>
<gene>
    <name evidence="5" type="ORF">ACFQKE_02270</name>
</gene>
<sequence>MAIDPRNYDLDELRAASGASPAGGAEWPSEGDAERGADESAQSDAEAADRPAAAAAFESSVTRDLVAMDHQGGPLDRPYLPALPASLSAEALIFEWLEFLVLQAGRESVADALAFYESVGWLGNDAAAALEAYLTGIDDARANADNDLDADDHRVSLHYVARLASIAGR</sequence>
<dbReference type="PANTHER" id="PTHR40698">
    <property type="entry name" value="FLAGELLA-RELATED PROTEIN E-RELATED-RELATED"/>
    <property type="match status" value="1"/>
</dbReference>
<feature type="compositionally biased region" description="Basic and acidic residues" evidence="3">
    <location>
        <begin position="1"/>
        <end position="14"/>
    </location>
</feature>
<dbReference type="InterPro" id="IPR052494">
    <property type="entry name" value="Flagella_assembly_related"/>
</dbReference>
<dbReference type="AlphaFoldDB" id="A0ABD5ZUK3"/>
<keyword evidence="5" id="KW-0966">Cell projection</keyword>
<dbReference type="EMBL" id="JBHTAT010000001">
    <property type="protein sequence ID" value="MFC7254145.1"/>
    <property type="molecule type" value="Genomic_DNA"/>
</dbReference>
<evidence type="ECO:0000313" key="6">
    <source>
        <dbReference type="Proteomes" id="UP001596434"/>
    </source>
</evidence>
<evidence type="ECO:0000256" key="2">
    <source>
        <dbReference type="ARBA" id="ARBA00022440"/>
    </source>
</evidence>
<keyword evidence="5" id="KW-0282">Flagellum</keyword>
<feature type="region of interest" description="Disordered" evidence="3">
    <location>
        <begin position="1"/>
        <end position="52"/>
    </location>
</feature>
<reference evidence="5 6" key="1">
    <citation type="journal article" date="2019" name="Int. J. Syst. Evol. Microbiol.">
        <title>The Global Catalogue of Microorganisms (GCM) 10K type strain sequencing project: providing services to taxonomists for standard genome sequencing and annotation.</title>
        <authorList>
            <consortium name="The Broad Institute Genomics Platform"/>
            <consortium name="The Broad Institute Genome Sequencing Center for Infectious Disease"/>
            <person name="Wu L."/>
            <person name="Ma J."/>
        </authorList>
    </citation>
    <scope>NUCLEOTIDE SEQUENCE [LARGE SCALE GENOMIC DNA]</scope>
    <source>
        <strain evidence="5 6">GX21</strain>
    </source>
</reference>
<protein>
    <submittedName>
        <fullName evidence="5">FlaD/FlaE family flagellar protein</fullName>
    </submittedName>
</protein>
<feature type="compositionally biased region" description="Low complexity" evidence="3">
    <location>
        <begin position="39"/>
        <end position="52"/>
    </location>
</feature>
<accession>A0ABD5ZUK3</accession>
<evidence type="ECO:0000256" key="3">
    <source>
        <dbReference type="SAM" id="MobiDB-lite"/>
    </source>
</evidence>
<feature type="domain" description="Archaeal flagella protein FlaD/E" evidence="4">
    <location>
        <begin position="77"/>
        <end position="164"/>
    </location>
</feature>
<proteinExistence type="predicted"/>
<name>A0ABD5ZUK3_9EURY</name>
<comment type="subcellular location">
    <subcellularLocation>
        <location evidence="1">Archaeal flagellum</location>
    </subcellularLocation>
</comment>
<keyword evidence="5" id="KW-0969">Cilium</keyword>
<organism evidence="5 6">
    <name type="scientific">Haloplanus litoreus</name>
    <dbReference type="NCBI Taxonomy" id="767515"/>
    <lineage>
        <taxon>Archaea</taxon>
        <taxon>Methanobacteriati</taxon>
        <taxon>Methanobacteriota</taxon>
        <taxon>Stenosarchaea group</taxon>
        <taxon>Halobacteria</taxon>
        <taxon>Halobacteriales</taxon>
        <taxon>Haloferacaceae</taxon>
        <taxon>Haloplanus</taxon>
    </lineage>
</organism>
<evidence type="ECO:0000313" key="5">
    <source>
        <dbReference type="EMBL" id="MFC7254145.1"/>
    </source>
</evidence>
<keyword evidence="6" id="KW-1185">Reference proteome</keyword>